<organism evidence="1 2">
    <name type="scientific">Fusarium coffeatum</name>
    <dbReference type="NCBI Taxonomy" id="231269"/>
    <lineage>
        <taxon>Eukaryota</taxon>
        <taxon>Fungi</taxon>
        <taxon>Dikarya</taxon>
        <taxon>Ascomycota</taxon>
        <taxon>Pezizomycotina</taxon>
        <taxon>Sordariomycetes</taxon>
        <taxon>Hypocreomycetidae</taxon>
        <taxon>Hypocreales</taxon>
        <taxon>Nectriaceae</taxon>
        <taxon>Fusarium</taxon>
        <taxon>Fusarium incarnatum-equiseti species complex</taxon>
    </lineage>
</organism>
<protein>
    <submittedName>
        <fullName evidence="1">Uncharacterized protein</fullName>
    </submittedName>
</protein>
<dbReference type="GeneID" id="42000562"/>
<dbReference type="EMBL" id="QKXC01000357">
    <property type="protein sequence ID" value="RBR06228.1"/>
    <property type="molecule type" value="Genomic_DNA"/>
</dbReference>
<evidence type="ECO:0000313" key="1">
    <source>
        <dbReference type="EMBL" id="RBR06228.1"/>
    </source>
</evidence>
<reference evidence="1 2" key="1">
    <citation type="submission" date="2018-06" db="EMBL/GenBank/DDBJ databases">
        <title>Fusarium incarnatum-equiseti species complex species 28.</title>
        <authorList>
            <person name="Gardiner D.M."/>
        </authorList>
    </citation>
    <scope>NUCLEOTIDE SEQUENCE [LARGE SCALE GENOMIC DNA]</scope>
    <source>
        <strain evidence="1 2">FIESC_28</strain>
    </source>
</reference>
<keyword evidence="2" id="KW-1185">Reference proteome</keyword>
<comment type="caution">
    <text evidence="1">The sequence shown here is derived from an EMBL/GenBank/DDBJ whole genome shotgun (WGS) entry which is preliminary data.</text>
</comment>
<proteinExistence type="predicted"/>
<dbReference type="AlphaFoldDB" id="A0A366QPM6"/>
<sequence>MESSRQNLTPERVLESGQAIEQYSQSQLKGLMEVFATISQYTCHNEDLVILGEMEVTKRLAKAKINSGGVRQNTVSPHLPSTQCQDVAAEATETIHSLAGSKCASGQYCGPFIPHPRHYSRIHATNVILEKGSLFNPTGVIPGSEMIWQNDAWNTAKTIFHSTFNGEVTMGGLEHVADALRGALYVTKVLRAEDGPTPEVGQIQELELRVQELSNSTHAAWLEAPVQM</sequence>
<accession>A0A366QPM6</accession>
<evidence type="ECO:0000313" key="2">
    <source>
        <dbReference type="Proteomes" id="UP000253153"/>
    </source>
</evidence>
<dbReference type="Proteomes" id="UP000253153">
    <property type="component" value="Unassembled WGS sequence"/>
</dbReference>
<dbReference type="RefSeq" id="XP_031010675.1">
    <property type="nucleotide sequence ID" value="XM_031165266.1"/>
</dbReference>
<name>A0A366QPM6_9HYPO</name>
<gene>
    <name evidence="1" type="ORF">FIESC28_11138</name>
</gene>